<dbReference type="PANTHER" id="PTHR33630:SF9">
    <property type="entry name" value="CUTINASE 4"/>
    <property type="match status" value="1"/>
</dbReference>
<dbReference type="SMART" id="SM01110">
    <property type="entry name" value="Cutinase"/>
    <property type="match status" value="1"/>
</dbReference>
<dbReference type="InterPro" id="IPR000675">
    <property type="entry name" value="Cutinase/axe"/>
</dbReference>
<dbReference type="PANTHER" id="PTHR33630">
    <property type="entry name" value="CUTINASE RV1984C-RELATED-RELATED"/>
    <property type="match status" value="1"/>
</dbReference>
<accession>A0A5N6H7Q2</accession>
<keyword evidence="1 5" id="KW-0378">Hydrolase</keyword>
<gene>
    <name evidence="5" type="ORF">BDV35DRAFT_389917</name>
</gene>
<dbReference type="AlphaFoldDB" id="A0A5N6H7Q2"/>
<proteinExistence type="predicted"/>
<dbReference type="Proteomes" id="UP000325434">
    <property type="component" value="Unassembled WGS sequence"/>
</dbReference>
<evidence type="ECO:0000256" key="1">
    <source>
        <dbReference type="ARBA" id="ARBA00022801"/>
    </source>
</evidence>
<evidence type="ECO:0000256" key="4">
    <source>
        <dbReference type="SAM" id="Phobius"/>
    </source>
</evidence>
<dbReference type="Pfam" id="PF01083">
    <property type="entry name" value="Cutinase"/>
    <property type="match status" value="1"/>
</dbReference>
<evidence type="ECO:0000256" key="2">
    <source>
        <dbReference type="ARBA" id="ARBA00023157"/>
    </source>
</evidence>
<dbReference type="SUPFAM" id="SSF53474">
    <property type="entry name" value="alpha/beta-Hydrolases"/>
    <property type="match status" value="1"/>
</dbReference>
<feature type="region of interest" description="Disordered" evidence="3">
    <location>
        <begin position="21"/>
        <end position="42"/>
    </location>
</feature>
<protein>
    <submittedName>
        <fullName evidence="5">Alpha/Beta hydrolase protein</fullName>
    </submittedName>
</protein>
<keyword evidence="4" id="KW-1133">Transmembrane helix</keyword>
<reference evidence="5" key="1">
    <citation type="submission" date="2019-04" db="EMBL/GenBank/DDBJ databases">
        <title>Friends and foes A comparative genomics study of 23 Aspergillus species from section Flavi.</title>
        <authorList>
            <consortium name="DOE Joint Genome Institute"/>
            <person name="Kjaerbolling I."/>
            <person name="Vesth T."/>
            <person name="Frisvad J.C."/>
            <person name="Nybo J.L."/>
            <person name="Theobald S."/>
            <person name="Kildgaard S."/>
            <person name="Isbrandt T."/>
            <person name="Kuo A."/>
            <person name="Sato A."/>
            <person name="Lyhne E.K."/>
            <person name="Kogle M.E."/>
            <person name="Wiebenga A."/>
            <person name="Kun R.S."/>
            <person name="Lubbers R.J."/>
            <person name="Makela M.R."/>
            <person name="Barry K."/>
            <person name="Chovatia M."/>
            <person name="Clum A."/>
            <person name="Daum C."/>
            <person name="Haridas S."/>
            <person name="He G."/>
            <person name="LaButti K."/>
            <person name="Lipzen A."/>
            <person name="Mondo S."/>
            <person name="Riley R."/>
            <person name="Salamov A."/>
            <person name="Simmons B.A."/>
            <person name="Magnuson J.K."/>
            <person name="Henrissat B."/>
            <person name="Mortensen U.H."/>
            <person name="Larsen T.O."/>
            <person name="Devries R.P."/>
            <person name="Grigoriev I.V."/>
            <person name="Machida M."/>
            <person name="Baker S.E."/>
            <person name="Andersen M.R."/>
        </authorList>
    </citation>
    <scope>NUCLEOTIDE SEQUENCE [LARGE SCALE GENOMIC DNA]</scope>
    <source>
        <strain evidence="5">CBS 121.62</strain>
    </source>
</reference>
<dbReference type="GO" id="GO:0052689">
    <property type="term" value="F:carboxylic ester hydrolase activity"/>
    <property type="evidence" value="ECO:0007669"/>
    <property type="project" value="UniProtKB-ARBA"/>
</dbReference>
<evidence type="ECO:0000256" key="3">
    <source>
        <dbReference type="SAM" id="MobiDB-lite"/>
    </source>
</evidence>
<dbReference type="Gene3D" id="3.40.50.1820">
    <property type="entry name" value="alpha/beta hydrolase"/>
    <property type="match status" value="1"/>
</dbReference>
<keyword evidence="2" id="KW-1015">Disulfide bond</keyword>
<dbReference type="InterPro" id="IPR029058">
    <property type="entry name" value="AB_hydrolase_fold"/>
</dbReference>
<keyword evidence="4" id="KW-0472">Membrane</keyword>
<name>A0A5N6H7Q2_ASPFL</name>
<organism evidence="5">
    <name type="scientific">Aspergillus flavus</name>
    <dbReference type="NCBI Taxonomy" id="5059"/>
    <lineage>
        <taxon>Eukaryota</taxon>
        <taxon>Fungi</taxon>
        <taxon>Dikarya</taxon>
        <taxon>Ascomycota</taxon>
        <taxon>Pezizomycotina</taxon>
        <taxon>Eurotiomycetes</taxon>
        <taxon>Eurotiomycetidae</taxon>
        <taxon>Eurotiales</taxon>
        <taxon>Aspergillaceae</taxon>
        <taxon>Aspergillus</taxon>
        <taxon>Aspergillus subgen. Circumdati</taxon>
    </lineage>
</organism>
<feature type="compositionally biased region" description="Polar residues" evidence="3">
    <location>
        <begin position="29"/>
        <end position="42"/>
    </location>
</feature>
<sequence length="266" mass="29455">MSINRMDINYVLNSAETDTNSIDEEQAPFESSTNKSYQSDDVTQPAIPHYPLSEDMSCPGHEGLCFCPWCPDRWFGDDEIDSHIFITPIMYLRKMNLALLVLFSFLLLAFASQPSPCVKVHLIVARQSTSWPGEGRMKELADHIKQQLPSSDSEALQYPAYGDIWRYRSSVFTGDKAMVTAITTYTSRCPDSKIGLLGYSQGAHIIGDILCGSIVEREIPAIPPIEDYLGKRIVAAVSMGDPTFIPGLPYDFGTSKNTGVRLSSPS</sequence>
<dbReference type="VEuPathDB" id="FungiDB:AFLA_013654"/>
<feature type="transmembrane region" description="Helical" evidence="4">
    <location>
        <begin position="95"/>
        <end position="112"/>
    </location>
</feature>
<dbReference type="VEuPathDB" id="FungiDB:F9C07_2236508"/>
<keyword evidence="4" id="KW-0812">Transmembrane</keyword>
<dbReference type="EMBL" id="ML734570">
    <property type="protein sequence ID" value="KAB8249669.1"/>
    <property type="molecule type" value="Genomic_DNA"/>
</dbReference>
<evidence type="ECO:0000313" key="5">
    <source>
        <dbReference type="EMBL" id="KAB8249669.1"/>
    </source>
</evidence>